<dbReference type="SMART" id="SM00829">
    <property type="entry name" value="PKS_ER"/>
    <property type="match status" value="1"/>
</dbReference>
<dbReference type="PANTHER" id="PTHR44013:SF1">
    <property type="entry name" value="ZINC-TYPE ALCOHOL DEHYDROGENASE-LIKE PROTEIN C16A3.02C"/>
    <property type="match status" value="1"/>
</dbReference>
<reference evidence="3 4" key="1">
    <citation type="submission" date="2019-02" db="EMBL/GenBank/DDBJ databases">
        <title>Genomic Encyclopedia of Type Strains, Phase IV (KMG-IV): sequencing the most valuable type-strain genomes for metagenomic binning, comparative biology and taxonomic classification.</title>
        <authorList>
            <person name="Goeker M."/>
        </authorList>
    </citation>
    <scope>NUCLEOTIDE SEQUENCE [LARGE SCALE GENOMIC DNA]</scope>
    <source>
        <strain evidence="3 4">DSM 43045</strain>
    </source>
</reference>
<dbReference type="CDD" id="cd05289">
    <property type="entry name" value="MDR_like_2"/>
    <property type="match status" value="1"/>
</dbReference>
<feature type="domain" description="Enoyl reductase (ER)" evidence="2">
    <location>
        <begin position="37"/>
        <end position="334"/>
    </location>
</feature>
<dbReference type="EMBL" id="SGWY01000003">
    <property type="protein sequence ID" value="RZS64518.1"/>
    <property type="molecule type" value="Genomic_DNA"/>
</dbReference>
<evidence type="ECO:0000259" key="2">
    <source>
        <dbReference type="SMART" id="SM00829"/>
    </source>
</evidence>
<dbReference type="SUPFAM" id="SSF50129">
    <property type="entry name" value="GroES-like"/>
    <property type="match status" value="1"/>
</dbReference>
<name>A0A4Q7MCC3_9MICO</name>
<dbReference type="SUPFAM" id="SSF51735">
    <property type="entry name" value="NAD(P)-binding Rossmann-fold domains"/>
    <property type="match status" value="1"/>
</dbReference>
<feature type="compositionally biased region" description="Basic and acidic residues" evidence="1">
    <location>
        <begin position="338"/>
        <end position="354"/>
    </location>
</feature>
<dbReference type="InterPro" id="IPR013154">
    <property type="entry name" value="ADH-like_N"/>
</dbReference>
<organism evidence="3 4">
    <name type="scientific">Agromyces ramosus</name>
    <dbReference type="NCBI Taxonomy" id="33879"/>
    <lineage>
        <taxon>Bacteria</taxon>
        <taxon>Bacillati</taxon>
        <taxon>Actinomycetota</taxon>
        <taxon>Actinomycetes</taxon>
        <taxon>Micrococcales</taxon>
        <taxon>Microbacteriaceae</taxon>
        <taxon>Agromyces</taxon>
    </lineage>
</organism>
<dbReference type="InterPro" id="IPR020843">
    <property type="entry name" value="ER"/>
</dbReference>
<feature type="region of interest" description="Disordered" evidence="1">
    <location>
        <begin position="1"/>
        <end position="27"/>
    </location>
</feature>
<feature type="compositionally biased region" description="Low complexity" evidence="1">
    <location>
        <begin position="17"/>
        <end position="27"/>
    </location>
</feature>
<dbReference type="Proteomes" id="UP000293289">
    <property type="component" value="Unassembled WGS sequence"/>
</dbReference>
<keyword evidence="4" id="KW-1185">Reference proteome</keyword>
<dbReference type="InterPro" id="IPR036291">
    <property type="entry name" value="NAD(P)-bd_dom_sf"/>
</dbReference>
<dbReference type="Pfam" id="PF08240">
    <property type="entry name" value="ADH_N"/>
    <property type="match status" value="1"/>
</dbReference>
<dbReference type="InterPro" id="IPR052733">
    <property type="entry name" value="Chloroplast_QOR"/>
</dbReference>
<dbReference type="InterPro" id="IPR011032">
    <property type="entry name" value="GroES-like_sf"/>
</dbReference>
<dbReference type="Gene3D" id="3.40.50.720">
    <property type="entry name" value="NAD(P)-binding Rossmann-like Domain"/>
    <property type="match status" value="1"/>
</dbReference>
<protein>
    <submittedName>
        <fullName evidence="3">NADPH:quinone reductase-like Zn-dependent oxidoreductase</fullName>
    </submittedName>
</protein>
<evidence type="ECO:0000313" key="4">
    <source>
        <dbReference type="Proteomes" id="UP000293289"/>
    </source>
</evidence>
<dbReference type="GO" id="GO:0016491">
    <property type="term" value="F:oxidoreductase activity"/>
    <property type="evidence" value="ECO:0007669"/>
    <property type="project" value="InterPro"/>
</dbReference>
<feature type="region of interest" description="Disordered" evidence="1">
    <location>
        <begin position="334"/>
        <end position="354"/>
    </location>
</feature>
<accession>A0A4Q7MCC3</accession>
<comment type="caution">
    <text evidence="3">The sequence shown here is derived from an EMBL/GenBank/DDBJ whole genome shotgun (WGS) entry which is preliminary data.</text>
</comment>
<dbReference type="PANTHER" id="PTHR44013">
    <property type="entry name" value="ZINC-TYPE ALCOHOL DEHYDROGENASE-LIKE PROTEIN C16A3.02C"/>
    <property type="match status" value="1"/>
</dbReference>
<dbReference type="Gene3D" id="3.90.180.10">
    <property type="entry name" value="Medium-chain alcohol dehydrogenases, catalytic domain"/>
    <property type="match status" value="1"/>
</dbReference>
<dbReference type="AlphaFoldDB" id="A0A4Q7MCC3"/>
<sequence length="354" mass="35959">MSVSDTTTSGSAIRGLTPTPTTNGPTTMRAIQFTRYGQPTVLETVELPRPEAGPGEALVRVAGTTFNPVDATLRAGFLAEVFPVDLPHVPGIDVSGTVIAVGEGVSLDLVGRDVVAFLPMTRPGASAEYAIVPAELIAAAPQSIPLADAAALASSGLTAWQAVVEHADVRAGQRVLVNGAGGGVGGIAVQLAAAAGATVIATASARSRDAVAARGAAQVIDYTATPVVDAVSEPVDVVVNLVRTSPEETATLVSLVKPGGVFVSTTTPGVAPAGTDVRAVSLFVRSDAAQLARLVQLVDSGDLRVDVSARYPLEELASVHRLGEAGELRGKVVLTPSRDSDGDRERNGDGGDPR</sequence>
<evidence type="ECO:0000256" key="1">
    <source>
        <dbReference type="SAM" id="MobiDB-lite"/>
    </source>
</evidence>
<dbReference type="Pfam" id="PF13602">
    <property type="entry name" value="ADH_zinc_N_2"/>
    <property type="match status" value="1"/>
</dbReference>
<evidence type="ECO:0000313" key="3">
    <source>
        <dbReference type="EMBL" id="RZS64518.1"/>
    </source>
</evidence>
<dbReference type="RefSeq" id="WP_341272760.1">
    <property type="nucleotide sequence ID" value="NZ_SGWY01000003.1"/>
</dbReference>
<feature type="compositionally biased region" description="Polar residues" evidence="1">
    <location>
        <begin position="1"/>
        <end position="11"/>
    </location>
</feature>
<gene>
    <name evidence="3" type="ORF">EV187_2905</name>
</gene>
<proteinExistence type="predicted"/>